<accession>A0A0K1PEQ0</accession>
<keyword evidence="2" id="KW-1185">Reference proteome</keyword>
<dbReference type="EMBL" id="CP012332">
    <property type="protein sequence ID" value="AKU91599.1"/>
    <property type="molecule type" value="Genomic_DNA"/>
</dbReference>
<dbReference type="Proteomes" id="UP000055590">
    <property type="component" value="Chromosome"/>
</dbReference>
<dbReference type="KEGG" id="vin:AKJ08_1986"/>
<organism evidence="1 2">
    <name type="scientific">Vulgatibacter incomptus</name>
    <dbReference type="NCBI Taxonomy" id="1391653"/>
    <lineage>
        <taxon>Bacteria</taxon>
        <taxon>Pseudomonadati</taxon>
        <taxon>Myxococcota</taxon>
        <taxon>Myxococcia</taxon>
        <taxon>Myxococcales</taxon>
        <taxon>Cystobacterineae</taxon>
        <taxon>Vulgatibacteraceae</taxon>
        <taxon>Vulgatibacter</taxon>
    </lineage>
</organism>
<protein>
    <submittedName>
        <fullName evidence="1">Uncharacterized protein</fullName>
    </submittedName>
</protein>
<name>A0A0K1PEQ0_9BACT</name>
<evidence type="ECO:0000313" key="2">
    <source>
        <dbReference type="Proteomes" id="UP000055590"/>
    </source>
</evidence>
<gene>
    <name evidence="1" type="ORF">AKJ08_1986</name>
</gene>
<dbReference type="AlphaFoldDB" id="A0A0K1PEQ0"/>
<sequence>MAVLVVLAGPAHATVVRYLELKEQVDLSRLVVRARTGKTATTFVGKDGRPRTDRPFEILETYKGDRKAGETVRVRQLLGETGEERLSIPGDAVFVDGEEVVLLLDVDETGTAYLTALGQSMYTVKPGEFGPTLERSLGELAFYQGGQLIPGGAEAPIPLDVFAKLVREYVRQGEDAR</sequence>
<proteinExistence type="predicted"/>
<evidence type="ECO:0000313" key="1">
    <source>
        <dbReference type="EMBL" id="AKU91599.1"/>
    </source>
</evidence>
<reference evidence="1 2" key="1">
    <citation type="submission" date="2015-08" db="EMBL/GenBank/DDBJ databases">
        <authorList>
            <person name="Babu N.S."/>
            <person name="Beckwith C.J."/>
            <person name="Beseler K.G."/>
            <person name="Brison A."/>
            <person name="Carone J.V."/>
            <person name="Caskin T.P."/>
            <person name="Diamond M."/>
            <person name="Durham M.E."/>
            <person name="Foxe J.M."/>
            <person name="Go M."/>
            <person name="Henderson B.A."/>
            <person name="Jones I.B."/>
            <person name="McGettigan J.A."/>
            <person name="Micheletti S.J."/>
            <person name="Nasrallah M.E."/>
            <person name="Ortiz D."/>
            <person name="Piller C.R."/>
            <person name="Privatt S.R."/>
            <person name="Schneider S.L."/>
            <person name="Sharp S."/>
            <person name="Smith T.C."/>
            <person name="Stanton J.D."/>
            <person name="Ullery H.E."/>
            <person name="Wilson R.J."/>
            <person name="Serrano M.G."/>
            <person name="Buck G."/>
            <person name="Lee V."/>
            <person name="Wang Y."/>
            <person name="Carvalho R."/>
            <person name="Voegtly L."/>
            <person name="Shi R."/>
            <person name="Duckworth R."/>
            <person name="Johnson A."/>
            <person name="Loviza R."/>
            <person name="Walstead R."/>
            <person name="Shah Z."/>
            <person name="Kiflezghi M."/>
            <person name="Wade K."/>
            <person name="Ball S.L."/>
            <person name="Bradley K.W."/>
            <person name="Asai D.J."/>
            <person name="Bowman C.A."/>
            <person name="Russell D.A."/>
            <person name="Pope W.H."/>
            <person name="Jacobs-Sera D."/>
            <person name="Hendrix R.W."/>
            <person name="Hatfull G.F."/>
        </authorList>
    </citation>
    <scope>NUCLEOTIDE SEQUENCE [LARGE SCALE GENOMIC DNA]</scope>
    <source>
        <strain evidence="1 2">DSM 27710</strain>
    </source>
</reference>